<sequence length="570" mass="62184">MASPRYSHRTRRDRLSINVIPVQSRDAEPQTPYLHWLFGESSEADVHSRLVEDNPDDVEDGTGYSKADAVIMKETYLPTTSQLLARLKDPDSSSPRGPDGAPAFDALVQAIALQLLASCYTILPASSASHLPLFQQQTSRKLVTALRAHTSYRLAPAAGHQARAPSETSPWPGLYAGPEPEETLAETVSKRRRSVKHSSEYVPSLAASGWADGTNETSRRRPRRPPCSSLEVGIFERLTCQPSTPRNPHRKHNAIFSRILFCSKRKGKCSAPDGPPRTKSDQRIATQAVQRIPSIMRLRHTQSNPRARQALTPEQPTSDRSPKGVRSSSSDPSIGSRLRYDFDIPDIRRVSATPNASHRANSSFSSGGPSPFSAPLFEAEYGYFNMANAALLQDDEGREQDADGKEPRFLAVTHDDLGFDRHDDLGFDRHGDLGFDTNGQTAADRKNDTNFGTETGHNSQERPAPARADGAVWDDDYGPGEHGGGVYAVSDPRCRRNMAKQHDCSDDSSSDSSLGPGGQGIQGLVRRARRRRSVKYPAGEFDSELAKKFGVAVQDGETEGQGATGMEGGG</sequence>
<keyword evidence="3" id="KW-1185">Reference proteome</keyword>
<dbReference type="EMBL" id="ML978981">
    <property type="protein sequence ID" value="KAF1925769.1"/>
    <property type="molecule type" value="Genomic_DNA"/>
</dbReference>
<accession>A0A6A5REC6</accession>
<reference evidence="2" key="1">
    <citation type="journal article" date="2020" name="Stud. Mycol.">
        <title>101 Dothideomycetes genomes: a test case for predicting lifestyles and emergence of pathogens.</title>
        <authorList>
            <person name="Haridas S."/>
            <person name="Albert R."/>
            <person name="Binder M."/>
            <person name="Bloem J."/>
            <person name="Labutti K."/>
            <person name="Salamov A."/>
            <person name="Andreopoulos B."/>
            <person name="Baker S."/>
            <person name="Barry K."/>
            <person name="Bills G."/>
            <person name="Bluhm B."/>
            <person name="Cannon C."/>
            <person name="Castanera R."/>
            <person name="Culley D."/>
            <person name="Daum C."/>
            <person name="Ezra D."/>
            <person name="Gonzalez J."/>
            <person name="Henrissat B."/>
            <person name="Kuo A."/>
            <person name="Liang C."/>
            <person name="Lipzen A."/>
            <person name="Lutzoni F."/>
            <person name="Magnuson J."/>
            <person name="Mondo S."/>
            <person name="Nolan M."/>
            <person name="Ohm R."/>
            <person name="Pangilinan J."/>
            <person name="Park H.-J."/>
            <person name="Ramirez L."/>
            <person name="Alfaro M."/>
            <person name="Sun H."/>
            <person name="Tritt A."/>
            <person name="Yoshinaga Y."/>
            <person name="Zwiers L.-H."/>
            <person name="Turgeon B."/>
            <person name="Goodwin S."/>
            <person name="Spatafora J."/>
            <person name="Crous P."/>
            <person name="Grigoriev I."/>
        </authorList>
    </citation>
    <scope>NUCLEOTIDE SEQUENCE</scope>
    <source>
        <strain evidence="2">CBS 183.55</strain>
    </source>
</reference>
<dbReference type="RefSeq" id="XP_033446021.1">
    <property type="nucleotide sequence ID" value="XM_033590148.1"/>
</dbReference>
<evidence type="ECO:0000256" key="1">
    <source>
        <dbReference type="SAM" id="MobiDB-lite"/>
    </source>
</evidence>
<feature type="region of interest" description="Disordered" evidence="1">
    <location>
        <begin position="294"/>
        <end position="338"/>
    </location>
</feature>
<feature type="compositionally biased region" description="Low complexity" evidence="1">
    <location>
        <begin position="327"/>
        <end position="336"/>
    </location>
</feature>
<feature type="compositionally biased region" description="Polar residues" evidence="1">
    <location>
        <begin position="301"/>
        <end position="319"/>
    </location>
</feature>
<proteinExistence type="predicted"/>
<feature type="region of interest" description="Disordered" evidence="1">
    <location>
        <begin position="436"/>
        <end position="469"/>
    </location>
</feature>
<feature type="compositionally biased region" description="Polar residues" evidence="1">
    <location>
        <begin position="449"/>
        <end position="458"/>
    </location>
</feature>
<dbReference type="Proteomes" id="UP000800082">
    <property type="component" value="Unassembled WGS sequence"/>
</dbReference>
<feature type="region of interest" description="Disordered" evidence="1">
    <location>
        <begin position="156"/>
        <end position="228"/>
    </location>
</feature>
<name>A0A6A5REC6_9PLEO</name>
<feature type="region of interest" description="Disordered" evidence="1">
    <location>
        <begin position="498"/>
        <end position="530"/>
    </location>
</feature>
<dbReference type="OrthoDB" id="3946545at2759"/>
<evidence type="ECO:0000313" key="2">
    <source>
        <dbReference type="EMBL" id="KAF1925769.1"/>
    </source>
</evidence>
<evidence type="ECO:0000313" key="3">
    <source>
        <dbReference type="Proteomes" id="UP000800082"/>
    </source>
</evidence>
<gene>
    <name evidence="2" type="ORF">M421DRAFT_397865</name>
</gene>
<protein>
    <submittedName>
        <fullName evidence="2">Uncharacterized protein</fullName>
    </submittedName>
</protein>
<dbReference type="GeneID" id="54347806"/>
<dbReference type="AlphaFoldDB" id="A0A6A5REC6"/>
<organism evidence="2 3">
    <name type="scientific">Didymella exigua CBS 183.55</name>
    <dbReference type="NCBI Taxonomy" id="1150837"/>
    <lineage>
        <taxon>Eukaryota</taxon>
        <taxon>Fungi</taxon>
        <taxon>Dikarya</taxon>
        <taxon>Ascomycota</taxon>
        <taxon>Pezizomycotina</taxon>
        <taxon>Dothideomycetes</taxon>
        <taxon>Pleosporomycetidae</taxon>
        <taxon>Pleosporales</taxon>
        <taxon>Pleosporineae</taxon>
        <taxon>Didymellaceae</taxon>
        <taxon>Didymella</taxon>
    </lineage>
</organism>